<evidence type="ECO:0000256" key="5">
    <source>
        <dbReference type="SAM" id="Phobius"/>
    </source>
</evidence>
<evidence type="ECO:0000313" key="6">
    <source>
        <dbReference type="EMBL" id="KGO51581.1"/>
    </source>
</evidence>
<accession>A0A0A2J9U8</accession>
<dbReference type="HOGENOM" id="CLU_397462_0_0_1"/>
<dbReference type="Proteomes" id="UP000030143">
    <property type="component" value="Unassembled WGS sequence"/>
</dbReference>
<dbReference type="AlphaFoldDB" id="A0A0A2J9U8"/>
<evidence type="ECO:0000256" key="2">
    <source>
        <dbReference type="ARBA" id="ARBA00022692"/>
    </source>
</evidence>
<name>A0A0A2J9U8_PENEN</name>
<evidence type="ECO:0000256" key="3">
    <source>
        <dbReference type="ARBA" id="ARBA00022989"/>
    </source>
</evidence>
<feature type="transmembrane region" description="Helical" evidence="5">
    <location>
        <begin position="115"/>
        <end position="139"/>
    </location>
</feature>
<dbReference type="Pfam" id="PF11951">
    <property type="entry name" value="Fungal_trans_2"/>
    <property type="match status" value="1"/>
</dbReference>
<dbReference type="Pfam" id="PF04479">
    <property type="entry name" value="RTA1"/>
    <property type="match status" value="1"/>
</dbReference>
<dbReference type="InterPro" id="IPR007568">
    <property type="entry name" value="RTA1"/>
</dbReference>
<dbReference type="VEuPathDB" id="FungiDB:PEXP_019980"/>
<reference evidence="6 7" key="1">
    <citation type="journal article" date="2015" name="Mol. Plant Microbe Interact.">
        <title>Genome, transcriptome, and functional analyses of Penicillium expansum provide new insights into secondary metabolism and pathogenicity.</title>
        <authorList>
            <person name="Ballester A.R."/>
            <person name="Marcet-Houben M."/>
            <person name="Levin E."/>
            <person name="Sela N."/>
            <person name="Selma-Lazaro C."/>
            <person name="Carmona L."/>
            <person name="Wisniewski M."/>
            <person name="Droby S."/>
            <person name="Gonzalez-Candelas L."/>
            <person name="Gabaldon T."/>
        </authorList>
    </citation>
    <scope>NUCLEOTIDE SEQUENCE [LARGE SCALE GENOMIC DNA]</scope>
    <source>
        <strain evidence="6 7">MD-8</strain>
    </source>
</reference>
<dbReference type="GeneID" id="27673353"/>
<dbReference type="InterPro" id="IPR021858">
    <property type="entry name" value="Fun_TF"/>
</dbReference>
<gene>
    <name evidence="6" type="ORF">PEX2_006570</name>
</gene>
<feature type="transmembrane region" description="Helical" evidence="5">
    <location>
        <begin position="233"/>
        <end position="253"/>
    </location>
</feature>
<comment type="caution">
    <text evidence="6">The sequence shown here is derived from an EMBL/GenBank/DDBJ whole genome shotgun (WGS) entry which is preliminary data.</text>
</comment>
<evidence type="ECO:0000256" key="1">
    <source>
        <dbReference type="ARBA" id="ARBA00004141"/>
    </source>
</evidence>
<feature type="transmembrane region" description="Helical" evidence="5">
    <location>
        <begin position="74"/>
        <end position="94"/>
    </location>
</feature>
<dbReference type="PANTHER" id="PTHR31465:SF27">
    <property type="entry name" value="DOMAIN PROTEIN, PUTATIVE (AFU_ORTHOLOGUE AFUA_3G01030)-RELATED"/>
    <property type="match status" value="1"/>
</dbReference>
<dbReference type="EMBL" id="JQFZ01000283">
    <property type="protein sequence ID" value="KGO51581.1"/>
    <property type="molecule type" value="Genomic_DNA"/>
</dbReference>
<keyword evidence="3 5" id="KW-1133">Transmembrane helix</keyword>
<keyword evidence="7" id="KW-1185">Reference proteome</keyword>
<feature type="transmembrane region" description="Helical" evidence="5">
    <location>
        <begin position="12"/>
        <end position="32"/>
    </location>
</feature>
<feature type="transmembrane region" description="Helical" evidence="5">
    <location>
        <begin position="44"/>
        <end position="62"/>
    </location>
</feature>
<sequence>MSSTDYYAYTPSLIPAVIGVGIYCALFAAHALRLFRSLAWDGSYMLIGALVQAMGLGARVFSSSNAHDFGAFGAQYVFLLLGPTLCMVTVNLTQVKMMRCLRTENLGLLPAKLRLPIYLSVNITLLLLQSIGAVIVALTHNITLLGSATKILTASYVCQMIFWMFTLAENILWSIRFGRSSSANTQLMMPHWKRYNQLFGLAISIVAMGRNMVRLTMLGMGPDGMMTVNEWPSYAFDFYQTAIILLAWGIFYLPGLKPNRDVLTRTKTSLRPMSHTERKMPTTECYSVMRAIFSSVTQNNTPYPDFYLPFDKGLSSNPALFPELDQWERHFLNLMKDIVAPSPLDKFLIGPSFHESHHRFFVQNLLRPAPTSILKDATVACAAVLLGDQYAQYTKTSVEVGHRRAALAVSGLRSLQISEKQDLVTALVLGVAIVTFAMHVVDGQPLLISHYTLALVKPVYRTLLAMDHGVMDMLMCLVSTETFECLVRSEVPTIRIGERDRCDVVDRYLGLSSSLFAHLYDLCEVGHLMKITGGGMDIGTGERLDMIQDSLEQWKLSPPPDFVEKFTESEVVGMFAQAKILRLAALLIAHRLRHPYGKRDKEALQLSNAITAEIDMALQSTGRSIPCTALPYTVACFEITRTEARAAVVDKIHKVVTFSRQSQLQVRRSLSAVWDARDGGDQIYWFDIGDYVR</sequence>
<evidence type="ECO:0000256" key="4">
    <source>
        <dbReference type="ARBA" id="ARBA00023136"/>
    </source>
</evidence>
<comment type="subcellular location">
    <subcellularLocation>
        <location evidence="1">Membrane</location>
        <topology evidence="1">Multi-pass membrane protein</topology>
    </subcellularLocation>
</comment>
<dbReference type="PANTHER" id="PTHR31465">
    <property type="entry name" value="PROTEIN RTA1-RELATED"/>
    <property type="match status" value="1"/>
</dbReference>
<evidence type="ECO:0000313" key="7">
    <source>
        <dbReference type="Proteomes" id="UP000030143"/>
    </source>
</evidence>
<feature type="transmembrane region" description="Helical" evidence="5">
    <location>
        <begin position="195"/>
        <end position="213"/>
    </location>
</feature>
<protein>
    <submittedName>
        <fullName evidence="6">RTA-like protein</fullName>
    </submittedName>
</protein>
<dbReference type="OrthoDB" id="4137815at2759"/>
<feature type="transmembrane region" description="Helical" evidence="5">
    <location>
        <begin position="151"/>
        <end position="175"/>
    </location>
</feature>
<dbReference type="PhylomeDB" id="A0A0A2J9U8"/>
<dbReference type="GO" id="GO:0016020">
    <property type="term" value="C:membrane"/>
    <property type="evidence" value="ECO:0007669"/>
    <property type="project" value="UniProtKB-SubCell"/>
</dbReference>
<organism evidence="6 7">
    <name type="scientific">Penicillium expansum</name>
    <name type="common">Blue mold rot fungus</name>
    <dbReference type="NCBI Taxonomy" id="27334"/>
    <lineage>
        <taxon>Eukaryota</taxon>
        <taxon>Fungi</taxon>
        <taxon>Dikarya</taxon>
        <taxon>Ascomycota</taxon>
        <taxon>Pezizomycotina</taxon>
        <taxon>Eurotiomycetes</taxon>
        <taxon>Eurotiomycetidae</taxon>
        <taxon>Eurotiales</taxon>
        <taxon>Aspergillaceae</taxon>
        <taxon>Penicillium</taxon>
    </lineage>
</organism>
<dbReference type="RefSeq" id="XP_016594506.1">
    <property type="nucleotide sequence ID" value="XM_016737934.1"/>
</dbReference>
<keyword evidence="4 5" id="KW-0472">Membrane</keyword>
<proteinExistence type="predicted"/>
<keyword evidence="2 5" id="KW-0812">Transmembrane</keyword>
<feature type="transmembrane region" description="Helical" evidence="5">
    <location>
        <begin position="423"/>
        <end position="441"/>
    </location>
</feature>